<dbReference type="Pfam" id="PF01663">
    <property type="entry name" value="Phosphodiest"/>
    <property type="match status" value="1"/>
</dbReference>
<dbReference type="PANTHER" id="PTHR10151">
    <property type="entry name" value="ECTONUCLEOTIDE PYROPHOSPHATASE/PHOSPHODIESTERASE"/>
    <property type="match status" value="1"/>
</dbReference>
<dbReference type="PATRIC" id="fig|42256.3.peg.1816"/>
<feature type="region of interest" description="Disordered" evidence="1">
    <location>
        <begin position="1"/>
        <end position="20"/>
    </location>
</feature>
<evidence type="ECO:0000313" key="4">
    <source>
        <dbReference type="Proteomes" id="UP000025229"/>
    </source>
</evidence>
<dbReference type="HOGENOM" id="CLU_516632_0_0_11"/>
<evidence type="ECO:0000313" key="3">
    <source>
        <dbReference type="EMBL" id="MDX5894479.1"/>
    </source>
</evidence>
<dbReference type="GO" id="GO:0016787">
    <property type="term" value="F:hydrolase activity"/>
    <property type="evidence" value="ECO:0007669"/>
    <property type="project" value="UniProtKB-ARBA"/>
</dbReference>
<dbReference type="EMBL" id="JAWXXX010000001">
    <property type="protein sequence ID" value="MDX5894479.1"/>
    <property type="molecule type" value="Genomic_DNA"/>
</dbReference>
<dbReference type="SUPFAM" id="SSF53649">
    <property type="entry name" value="Alkaline phosphatase-like"/>
    <property type="match status" value="1"/>
</dbReference>
<keyword evidence="4" id="KW-1185">Reference proteome</keyword>
<dbReference type="KEGG" id="rrd:RradSPS_1790"/>
<dbReference type="Proteomes" id="UP000025229">
    <property type="component" value="Chromosome"/>
</dbReference>
<dbReference type="EMBL" id="CP007514">
    <property type="protein sequence ID" value="AHY47073.1"/>
    <property type="molecule type" value="Genomic_DNA"/>
</dbReference>
<evidence type="ECO:0000313" key="2">
    <source>
        <dbReference type="EMBL" id="AHY47073.1"/>
    </source>
</evidence>
<proteinExistence type="predicted"/>
<feature type="compositionally biased region" description="Low complexity" evidence="1">
    <location>
        <begin position="11"/>
        <end position="20"/>
    </location>
</feature>
<dbReference type="STRING" id="42256.RradSPS_1790"/>
<protein>
    <submittedName>
        <fullName evidence="3">Alkaline phosphatase family protein</fullName>
    </submittedName>
    <submittedName>
        <fullName evidence="2">Type I phosphodiesterase / nucleotide pyrophosphatase</fullName>
    </submittedName>
</protein>
<evidence type="ECO:0000256" key="1">
    <source>
        <dbReference type="SAM" id="MobiDB-lite"/>
    </source>
</evidence>
<dbReference type="OrthoDB" id="2381338at2"/>
<dbReference type="eggNOG" id="COG1524">
    <property type="taxonomic scope" value="Bacteria"/>
</dbReference>
<reference evidence="2 4" key="1">
    <citation type="submission" date="2014-03" db="EMBL/GenBank/DDBJ databases">
        <title>Complete genome sequence of the Radio-Resistant Rubrobacter radiotolerans RSPS-4.</title>
        <authorList>
            <person name="Egas C.C."/>
            <person name="Barroso C.C."/>
            <person name="Froufe H.J.C."/>
            <person name="Pacheco J.J."/>
            <person name="Albuquerque L.L."/>
            <person name="da Costa M.M.S."/>
        </authorList>
    </citation>
    <scope>NUCLEOTIDE SEQUENCE [LARGE SCALE GENOMIC DNA]</scope>
    <source>
        <strain evidence="2 4">RSPS-4</strain>
    </source>
</reference>
<name>A0A023X425_RUBRA</name>
<dbReference type="Gene3D" id="3.40.720.10">
    <property type="entry name" value="Alkaline Phosphatase, subunit A"/>
    <property type="match status" value="1"/>
</dbReference>
<gene>
    <name evidence="2" type="ORF">RradSPS_1790</name>
    <name evidence="3" type="ORF">SIL72_10625</name>
</gene>
<dbReference type="RefSeq" id="WP_038682086.1">
    <property type="nucleotide sequence ID" value="NZ_CP007514.1"/>
</dbReference>
<dbReference type="PANTHER" id="PTHR10151:SF120">
    <property type="entry name" value="BIS(5'-ADENOSYL)-TRIPHOSPHATASE"/>
    <property type="match status" value="1"/>
</dbReference>
<accession>A0A023X425</accession>
<dbReference type="Proteomes" id="UP001281130">
    <property type="component" value="Unassembled WGS sequence"/>
</dbReference>
<sequence length="522" mass="56778">MDSTNTHTDQSARPGARSAGAGLSALPVTARKRVLLLVLDGIRPDIMRAAIREGDAPTFRDLAERGEARFDAVSVFPSITPAATSAIATGEPPAGSGILGHAWFDRKADEMIVYGAKTSTVLKTGPVRIFHNHVWRMNRDDLLPPTLFEELHERGVEGANVHFPVRRGPHEHPVRMKLVEGYLKGSRFLGPSIAGPKELFLGDLFYSTDFGFNGRKGSGGLHRSAGINDDYAAEVGVRLISERTSPFTLLYFFRGDQMAHHEGLAAQRRYLSRLDGFLGRVVAAAGGMDAFLKDYAVLAISDHGHAPLLSKRRYVPLLRVKGRSVSFGPRANLGSGADTVLVPNGRAASFYLRDRSDAGLVARTLTEGHRGVDFAAWRESGWLYVKKHDREFRFRPSRSGVPDEYGGSWEVEGEAGALGIAFPDGRVEYGDYPDALNRLWGCGLRDRAGDVIVSATQGHTFGEVTGGYHEASDHGSLFHEDSLVFSIGVGLPAPRRITEVTPTVLAHFDGLLEASDNGKEVR</sequence>
<dbReference type="AlphaFoldDB" id="A0A023X425"/>
<organism evidence="2 4">
    <name type="scientific">Rubrobacter radiotolerans</name>
    <name type="common">Arthrobacter radiotolerans</name>
    <dbReference type="NCBI Taxonomy" id="42256"/>
    <lineage>
        <taxon>Bacteria</taxon>
        <taxon>Bacillati</taxon>
        <taxon>Actinomycetota</taxon>
        <taxon>Rubrobacteria</taxon>
        <taxon>Rubrobacterales</taxon>
        <taxon>Rubrobacteraceae</taxon>
        <taxon>Rubrobacter</taxon>
    </lineage>
</organism>
<dbReference type="InterPro" id="IPR002591">
    <property type="entry name" value="Phosphodiest/P_Trfase"/>
</dbReference>
<reference evidence="3" key="2">
    <citation type="submission" date="2023-11" db="EMBL/GenBank/DDBJ databases">
        <title>MicrobeMod: A computational toolkit for identifying prokaryotic methylation and restriction-modification with nanopore sequencing.</title>
        <authorList>
            <person name="Crits-Christoph A."/>
            <person name="Kang S.C."/>
            <person name="Lee H."/>
            <person name="Ostrov N."/>
        </authorList>
    </citation>
    <scope>NUCLEOTIDE SEQUENCE</scope>
    <source>
        <strain evidence="3">ATCC 51242</strain>
    </source>
</reference>
<dbReference type="InterPro" id="IPR017850">
    <property type="entry name" value="Alkaline_phosphatase_core_sf"/>
</dbReference>